<feature type="domain" description="PKD" evidence="1">
    <location>
        <begin position="420"/>
        <end position="480"/>
    </location>
</feature>
<dbReference type="InterPro" id="IPR013783">
    <property type="entry name" value="Ig-like_fold"/>
</dbReference>
<dbReference type="Gene3D" id="2.60.40.10">
    <property type="entry name" value="Immunoglobulins"/>
    <property type="match status" value="1"/>
</dbReference>
<dbReference type="InterPro" id="IPR035986">
    <property type="entry name" value="PKD_dom_sf"/>
</dbReference>
<dbReference type="InterPro" id="IPR000601">
    <property type="entry name" value="PKD_dom"/>
</dbReference>
<dbReference type="Pfam" id="PF18911">
    <property type="entry name" value="PKD_4"/>
    <property type="match status" value="1"/>
</dbReference>
<dbReference type="Pfam" id="PF13585">
    <property type="entry name" value="CHU_C"/>
    <property type="match status" value="1"/>
</dbReference>
<dbReference type="InterPro" id="IPR026341">
    <property type="entry name" value="T9SS_type_B"/>
</dbReference>
<dbReference type="NCBIfam" id="TIGR04131">
    <property type="entry name" value="Bac_Flav_CTERM"/>
    <property type="match status" value="1"/>
</dbReference>
<dbReference type="InterPro" id="IPR015943">
    <property type="entry name" value="WD40/YVTN_repeat-like_dom_sf"/>
</dbReference>
<organism evidence="2">
    <name type="scientific">bioreactor metagenome</name>
    <dbReference type="NCBI Taxonomy" id="1076179"/>
    <lineage>
        <taxon>unclassified sequences</taxon>
        <taxon>metagenomes</taxon>
        <taxon>ecological metagenomes</taxon>
    </lineage>
</organism>
<dbReference type="EMBL" id="VSSQ01000117">
    <property type="protein sequence ID" value="MPL78507.1"/>
    <property type="molecule type" value="Genomic_DNA"/>
</dbReference>
<dbReference type="AlphaFoldDB" id="A0A644UHM3"/>
<sequence>MMNTLMKRNLPITLLLLIVGLPMMMLAQSRAVNRCSYVPPRQADNWFFFQNAGLRFTDAGVSLNNLPNNNLPVGKGTAVYSDEDGNLLLYSDGIRVWNGNHNLINFGPNLAGDLGSTQSSLIVQNPGTPQMLYVFTTDIQYPAAFGTTKGFNYTRVDLTLGNGAGAVTADRDINLLPKSAEMISGVKKADGKGYWVVTHGLGNNSFFAFEVTNEGVSTTPVVSNAGSVLSDNYNGRHSVGAIKISPKGDKLAYASFGKGVVEVFSFNNSTGAVSNGLAMTFMEEDTSGTTRPYYVEFSPDGSKLYVTVVNLSTGRDNHLYQYDLSNGNMRTEINVAPLEADVSALQLGRDGKIYVTRYQRDILGVIENPNRPGLHCNYNESGFSLGGKRAQNGLPTFIQSFFDVPPFDYDTKCDGDETLFTILNTSNITQATWDFGDPGNTTPGTGLNPVHVFSGPGTYNVTLTETFGGQSFSTTSQVIINNLPPKSFLPDSLYIFPGSTIPLDAGADMYSYLWQDGSDGRYFNVTDPGMYVAEYIDINCCRNSDSLRVIALDISLPTAFSPNGDGLNDYFRPLGPSDGISDYTLVLHNRWGQKVWESNNFADRWDGTYNGELAPAGLYAWYMTFNVIGNVSSIGKVKYKGSVMLFR</sequence>
<dbReference type="PROSITE" id="PS50093">
    <property type="entry name" value="PKD"/>
    <property type="match status" value="1"/>
</dbReference>
<name>A0A644UHM3_9ZZZZ</name>
<dbReference type="Gene3D" id="2.130.10.10">
    <property type="entry name" value="YVTN repeat-like/Quinoprotein amine dehydrogenase"/>
    <property type="match status" value="1"/>
</dbReference>
<accession>A0A644UHM3</accession>
<dbReference type="SUPFAM" id="SSF50960">
    <property type="entry name" value="TolB, C-terminal domain"/>
    <property type="match status" value="1"/>
</dbReference>
<comment type="caution">
    <text evidence="2">The sequence shown here is derived from an EMBL/GenBank/DDBJ whole genome shotgun (WGS) entry which is preliminary data.</text>
</comment>
<dbReference type="SUPFAM" id="SSF49299">
    <property type="entry name" value="PKD domain"/>
    <property type="match status" value="1"/>
</dbReference>
<proteinExistence type="predicted"/>
<evidence type="ECO:0000259" key="1">
    <source>
        <dbReference type="PROSITE" id="PS50093"/>
    </source>
</evidence>
<gene>
    <name evidence="2" type="ORF">SDC9_24376</name>
</gene>
<reference evidence="2" key="1">
    <citation type="submission" date="2019-08" db="EMBL/GenBank/DDBJ databases">
        <authorList>
            <person name="Kucharzyk K."/>
            <person name="Murdoch R.W."/>
            <person name="Higgins S."/>
            <person name="Loffler F."/>
        </authorList>
    </citation>
    <scope>NUCLEOTIDE SEQUENCE</scope>
</reference>
<protein>
    <recommendedName>
        <fullName evidence="1">PKD domain-containing protein</fullName>
    </recommendedName>
</protein>
<dbReference type="CDD" id="cd00146">
    <property type="entry name" value="PKD"/>
    <property type="match status" value="1"/>
</dbReference>
<evidence type="ECO:0000313" key="2">
    <source>
        <dbReference type="EMBL" id="MPL78507.1"/>
    </source>
</evidence>